<feature type="region of interest" description="Disordered" evidence="1">
    <location>
        <begin position="1"/>
        <end position="57"/>
    </location>
</feature>
<dbReference type="Proteomes" id="UP000233551">
    <property type="component" value="Unassembled WGS sequence"/>
</dbReference>
<feature type="compositionally biased region" description="Basic residues" evidence="1">
    <location>
        <begin position="1"/>
        <end position="11"/>
    </location>
</feature>
<evidence type="ECO:0000256" key="1">
    <source>
        <dbReference type="SAM" id="MobiDB-lite"/>
    </source>
</evidence>
<protein>
    <submittedName>
        <fullName evidence="2">Uncharacterized protein</fullName>
    </submittedName>
</protein>
<sequence length="157" mass="17403">METTRRWRRTRGPPGEENSTRANVEGGRREFGSGLGRDVEKLSGSGSCRSMTQLSNGSFDDDFSRTDAYWLGLRAAPIGHSAPTGGYQPTRTRPVIHRGISHRERAPSPPNLGDPTLDLRKIHPIRLPNFIRVDEAEGRIIRPALALVRGYNSNLMA</sequence>
<dbReference type="EMBL" id="PGOL01004205">
    <property type="protein sequence ID" value="PKI38110.1"/>
    <property type="molecule type" value="Genomic_DNA"/>
</dbReference>
<comment type="caution">
    <text evidence="2">The sequence shown here is derived from an EMBL/GenBank/DDBJ whole genome shotgun (WGS) entry which is preliminary data.</text>
</comment>
<feature type="compositionally biased region" description="Basic and acidic residues" evidence="1">
    <location>
        <begin position="26"/>
        <end position="41"/>
    </location>
</feature>
<dbReference type="AlphaFoldDB" id="A0A2I0I317"/>
<keyword evidence="3" id="KW-1185">Reference proteome</keyword>
<accession>A0A2I0I317</accession>
<reference evidence="2 3" key="1">
    <citation type="submission" date="2017-11" db="EMBL/GenBank/DDBJ databases">
        <title>De-novo sequencing of pomegranate (Punica granatum L.) genome.</title>
        <authorList>
            <person name="Akparov Z."/>
            <person name="Amiraslanov A."/>
            <person name="Hajiyeva S."/>
            <person name="Abbasov M."/>
            <person name="Kaur K."/>
            <person name="Hamwieh A."/>
            <person name="Solovyev V."/>
            <person name="Salamov A."/>
            <person name="Braich B."/>
            <person name="Kosarev P."/>
            <person name="Mahmoud A."/>
            <person name="Hajiyev E."/>
            <person name="Babayeva S."/>
            <person name="Izzatullayeva V."/>
            <person name="Mammadov A."/>
            <person name="Mammadov A."/>
            <person name="Sharifova S."/>
            <person name="Ojaghi J."/>
            <person name="Eynullazada K."/>
            <person name="Bayramov B."/>
            <person name="Abdulazimova A."/>
            <person name="Shahmuradov I."/>
        </authorList>
    </citation>
    <scope>NUCLEOTIDE SEQUENCE [LARGE SCALE GENOMIC DNA]</scope>
    <source>
        <strain evidence="3">cv. AG2017</strain>
        <tissue evidence="2">Leaf</tissue>
    </source>
</reference>
<evidence type="ECO:0000313" key="2">
    <source>
        <dbReference type="EMBL" id="PKI38110.1"/>
    </source>
</evidence>
<proteinExistence type="predicted"/>
<evidence type="ECO:0000313" key="3">
    <source>
        <dbReference type="Proteomes" id="UP000233551"/>
    </source>
</evidence>
<gene>
    <name evidence="2" type="ORF">CRG98_041475</name>
</gene>
<name>A0A2I0I317_PUNGR</name>
<organism evidence="2 3">
    <name type="scientific">Punica granatum</name>
    <name type="common">Pomegranate</name>
    <dbReference type="NCBI Taxonomy" id="22663"/>
    <lineage>
        <taxon>Eukaryota</taxon>
        <taxon>Viridiplantae</taxon>
        <taxon>Streptophyta</taxon>
        <taxon>Embryophyta</taxon>
        <taxon>Tracheophyta</taxon>
        <taxon>Spermatophyta</taxon>
        <taxon>Magnoliopsida</taxon>
        <taxon>eudicotyledons</taxon>
        <taxon>Gunneridae</taxon>
        <taxon>Pentapetalae</taxon>
        <taxon>rosids</taxon>
        <taxon>malvids</taxon>
        <taxon>Myrtales</taxon>
        <taxon>Lythraceae</taxon>
        <taxon>Punica</taxon>
    </lineage>
</organism>
<feature type="compositionally biased region" description="Polar residues" evidence="1">
    <location>
        <begin position="44"/>
        <end position="57"/>
    </location>
</feature>